<evidence type="ECO:0000313" key="3">
    <source>
        <dbReference type="EMBL" id="MBH8572228.1"/>
    </source>
</evidence>
<keyword evidence="1" id="KW-0812">Transmembrane</keyword>
<organism evidence="3 4">
    <name type="scientific">Dendronalium phyllosphericum CENA369</name>
    <dbReference type="NCBI Taxonomy" id="1725256"/>
    <lineage>
        <taxon>Bacteria</taxon>
        <taxon>Bacillati</taxon>
        <taxon>Cyanobacteriota</taxon>
        <taxon>Cyanophyceae</taxon>
        <taxon>Nostocales</taxon>
        <taxon>Nostocaceae</taxon>
        <taxon>Dendronalium</taxon>
        <taxon>Dendronalium phyllosphericum</taxon>
    </lineage>
</organism>
<evidence type="ECO:0000256" key="1">
    <source>
        <dbReference type="SAM" id="Phobius"/>
    </source>
</evidence>
<dbReference type="RefSeq" id="WP_214431053.1">
    <property type="nucleotide sequence ID" value="NZ_CAWPUQ010000328.1"/>
</dbReference>
<protein>
    <submittedName>
        <fullName evidence="3">YcxB family protein</fullName>
    </submittedName>
</protein>
<keyword evidence="1" id="KW-1133">Transmembrane helix</keyword>
<feature type="transmembrane region" description="Helical" evidence="1">
    <location>
        <begin position="52"/>
        <end position="71"/>
    </location>
</feature>
<dbReference type="AlphaFoldDB" id="A0A8J7I278"/>
<accession>A0A8J7I278</accession>
<dbReference type="Pfam" id="PF14317">
    <property type="entry name" value="YcxB"/>
    <property type="match status" value="1"/>
</dbReference>
<evidence type="ECO:0000313" key="4">
    <source>
        <dbReference type="Proteomes" id="UP000662314"/>
    </source>
</evidence>
<dbReference type="EMBL" id="JAECZA010000009">
    <property type="protein sequence ID" value="MBH8572228.1"/>
    <property type="molecule type" value="Genomic_DNA"/>
</dbReference>
<reference evidence="3 4" key="1">
    <citation type="journal article" date="2021" name="Int. J. Syst. Evol. Microbiol.">
        <title>Amazonocrinis nigriterrae gen. nov., sp. nov., Atlanticothrix silvestris gen. nov., sp. nov. and Dendronalium phyllosphericum gen. nov., sp. nov., nostocacean cyanobacteria from Brazilian environments.</title>
        <authorList>
            <person name="Alvarenga D.O."/>
            <person name="Andreote A.P.D."/>
            <person name="Branco L.H.Z."/>
            <person name="Delbaje E."/>
            <person name="Cruz R.B."/>
            <person name="Varani A.M."/>
            <person name="Fiore M.F."/>
        </authorList>
    </citation>
    <scope>NUCLEOTIDE SEQUENCE [LARGE SCALE GENOMIC DNA]</scope>
    <source>
        <strain evidence="3 4">CENA369</strain>
    </source>
</reference>
<evidence type="ECO:0000259" key="2">
    <source>
        <dbReference type="Pfam" id="PF14317"/>
    </source>
</evidence>
<sequence length="161" mass="19405">MQIKTKTFNITPKEFRQLLASYYFRQRRNLLISYGVLLVITFLLPFDEKLVFLRIYFLFLFAFGLVAPFFINLKKTQSILNFIARYWEIDENFISIYYEDGSLSKLRFEHLVKAIKLGEYYLLFMTAAGYFHYLPISAFESEKDIHRFDLFLKGKQLIKLW</sequence>
<dbReference type="Proteomes" id="UP000662314">
    <property type="component" value="Unassembled WGS sequence"/>
</dbReference>
<dbReference type="InterPro" id="IPR025588">
    <property type="entry name" value="YcxB-like_C"/>
</dbReference>
<keyword evidence="1" id="KW-0472">Membrane</keyword>
<comment type="caution">
    <text evidence="3">The sequence shown here is derived from an EMBL/GenBank/DDBJ whole genome shotgun (WGS) entry which is preliminary data.</text>
</comment>
<feature type="transmembrane region" description="Helical" evidence="1">
    <location>
        <begin position="29"/>
        <end position="46"/>
    </location>
</feature>
<keyword evidence="4" id="KW-1185">Reference proteome</keyword>
<gene>
    <name evidence="3" type="ORF">I8752_04095</name>
</gene>
<feature type="domain" description="YcxB-like C-terminal" evidence="2">
    <location>
        <begin position="89"/>
        <end position="152"/>
    </location>
</feature>
<proteinExistence type="predicted"/>
<name>A0A8J7I278_9NOST</name>